<evidence type="ECO:0000256" key="2">
    <source>
        <dbReference type="ARBA" id="ARBA00023043"/>
    </source>
</evidence>
<protein>
    <submittedName>
        <fullName evidence="4">Ankyrin repeat-containing domain protein</fullName>
    </submittedName>
</protein>
<dbReference type="AlphaFoldDB" id="A0A5N7AJG5"/>
<sequence>MTRGLALPYEVILLGAGRLDLPTLCSFLRALPQVATLLSPVYFSIRDESGNSILHILAGEGEYKLLLQALKSRGASPGMKNEDMDAPFSLAVSRGYLLVVQALLHRIDVDANFTNDMGKTLLHLASLSGQESILDLLTHWPGTDINKKDKHGQTAVSLAAENGQER</sequence>
<accession>A0A5N7AJG5</accession>
<dbReference type="Proteomes" id="UP000326268">
    <property type="component" value="Unassembled WGS sequence"/>
</dbReference>
<keyword evidence="2 3" id="KW-0040">ANK repeat</keyword>
<dbReference type="PANTHER" id="PTHR24198:SF165">
    <property type="entry name" value="ANKYRIN REPEAT-CONTAINING PROTEIN-RELATED"/>
    <property type="match status" value="1"/>
</dbReference>
<dbReference type="SUPFAM" id="SSF48403">
    <property type="entry name" value="Ankyrin repeat"/>
    <property type="match status" value="1"/>
</dbReference>
<evidence type="ECO:0000313" key="4">
    <source>
        <dbReference type="EMBL" id="KAE8369308.1"/>
    </source>
</evidence>
<dbReference type="Pfam" id="PF12796">
    <property type="entry name" value="Ank_2"/>
    <property type="match status" value="1"/>
</dbReference>
<keyword evidence="5" id="KW-1185">Reference proteome</keyword>
<organism evidence="4 5">
    <name type="scientific">Aspergillus caelatus</name>
    <dbReference type="NCBI Taxonomy" id="61420"/>
    <lineage>
        <taxon>Eukaryota</taxon>
        <taxon>Fungi</taxon>
        <taxon>Dikarya</taxon>
        <taxon>Ascomycota</taxon>
        <taxon>Pezizomycotina</taxon>
        <taxon>Eurotiomycetes</taxon>
        <taxon>Eurotiomycetidae</taxon>
        <taxon>Eurotiales</taxon>
        <taxon>Aspergillaceae</taxon>
        <taxon>Aspergillus</taxon>
        <taxon>Aspergillus subgen. Circumdati</taxon>
    </lineage>
</organism>
<dbReference type="InterPro" id="IPR036770">
    <property type="entry name" value="Ankyrin_rpt-contain_sf"/>
</dbReference>
<reference evidence="4 5" key="1">
    <citation type="submission" date="2019-04" db="EMBL/GenBank/DDBJ databases">
        <title>Friends and foes A comparative genomics studyof 23 Aspergillus species from section Flavi.</title>
        <authorList>
            <consortium name="DOE Joint Genome Institute"/>
            <person name="Kjaerbolling I."/>
            <person name="Vesth T."/>
            <person name="Frisvad J.C."/>
            <person name="Nybo J.L."/>
            <person name="Theobald S."/>
            <person name="Kildgaard S."/>
            <person name="Isbrandt T."/>
            <person name="Kuo A."/>
            <person name="Sato A."/>
            <person name="Lyhne E.K."/>
            <person name="Kogle M.E."/>
            <person name="Wiebenga A."/>
            <person name="Kun R.S."/>
            <person name="Lubbers R.J."/>
            <person name="Makela M.R."/>
            <person name="Barry K."/>
            <person name="Chovatia M."/>
            <person name="Clum A."/>
            <person name="Daum C."/>
            <person name="Haridas S."/>
            <person name="He G."/>
            <person name="LaButti K."/>
            <person name="Lipzen A."/>
            <person name="Mondo S."/>
            <person name="Riley R."/>
            <person name="Salamov A."/>
            <person name="Simmons B.A."/>
            <person name="Magnuson J.K."/>
            <person name="Henrissat B."/>
            <person name="Mortensen U.H."/>
            <person name="Larsen T.O."/>
            <person name="Devries R.P."/>
            <person name="Grigoriev I.V."/>
            <person name="Machida M."/>
            <person name="Baker S.E."/>
            <person name="Andersen M.R."/>
        </authorList>
    </citation>
    <scope>NUCLEOTIDE SEQUENCE [LARGE SCALE GENOMIC DNA]</scope>
    <source>
        <strain evidence="4 5">CBS 763.97</strain>
    </source>
</reference>
<proteinExistence type="predicted"/>
<dbReference type="PROSITE" id="PS50088">
    <property type="entry name" value="ANK_REPEAT"/>
    <property type="match status" value="1"/>
</dbReference>
<gene>
    <name evidence="4" type="ORF">BDV27DRAFT_14189</name>
</gene>
<name>A0A5N7AJG5_9EURO</name>
<feature type="repeat" description="ANK" evidence="3">
    <location>
        <begin position="49"/>
        <end position="82"/>
    </location>
</feature>
<evidence type="ECO:0000313" key="5">
    <source>
        <dbReference type="Proteomes" id="UP000326268"/>
    </source>
</evidence>
<dbReference type="RefSeq" id="XP_031932389.1">
    <property type="nucleotide sequence ID" value="XM_032069882.1"/>
</dbReference>
<evidence type="ECO:0000256" key="1">
    <source>
        <dbReference type="ARBA" id="ARBA00022737"/>
    </source>
</evidence>
<dbReference type="GeneID" id="43654328"/>
<dbReference type="Gene3D" id="1.25.40.20">
    <property type="entry name" value="Ankyrin repeat-containing domain"/>
    <property type="match status" value="1"/>
</dbReference>
<dbReference type="EMBL" id="ML737575">
    <property type="protein sequence ID" value="KAE8369308.1"/>
    <property type="molecule type" value="Genomic_DNA"/>
</dbReference>
<keyword evidence="1" id="KW-0677">Repeat</keyword>
<dbReference type="InterPro" id="IPR002110">
    <property type="entry name" value="Ankyrin_rpt"/>
</dbReference>
<evidence type="ECO:0000256" key="3">
    <source>
        <dbReference type="PROSITE-ProRule" id="PRU00023"/>
    </source>
</evidence>
<dbReference type="OrthoDB" id="20872at2759"/>
<dbReference type="PANTHER" id="PTHR24198">
    <property type="entry name" value="ANKYRIN REPEAT AND PROTEIN KINASE DOMAIN-CONTAINING PROTEIN"/>
    <property type="match status" value="1"/>
</dbReference>